<feature type="compositionally biased region" description="Polar residues" evidence="1">
    <location>
        <begin position="250"/>
        <end position="263"/>
    </location>
</feature>
<feature type="compositionally biased region" description="Pro residues" evidence="1">
    <location>
        <begin position="270"/>
        <end position="279"/>
    </location>
</feature>
<feature type="compositionally biased region" description="Basic residues" evidence="1">
    <location>
        <begin position="1"/>
        <end position="11"/>
    </location>
</feature>
<feature type="region of interest" description="Disordered" evidence="1">
    <location>
        <begin position="250"/>
        <end position="279"/>
    </location>
</feature>
<accession>A0A2H3CUW2</accession>
<dbReference type="Proteomes" id="UP000217790">
    <property type="component" value="Unassembled WGS sequence"/>
</dbReference>
<protein>
    <submittedName>
        <fullName evidence="2">Uncharacterized protein</fullName>
    </submittedName>
</protein>
<dbReference type="STRING" id="47427.A0A2H3CUW2"/>
<evidence type="ECO:0000313" key="2">
    <source>
        <dbReference type="EMBL" id="PBK79086.1"/>
    </source>
</evidence>
<reference evidence="3" key="1">
    <citation type="journal article" date="2017" name="Nat. Ecol. Evol.">
        <title>Genome expansion and lineage-specific genetic innovations in the forest pathogenic fungi Armillaria.</title>
        <authorList>
            <person name="Sipos G."/>
            <person name="Prasanna A.N."/>
            <person name="Walter M.C."/>
            <person name="O'Connor E."/>
            <person name="Balint B."/>
            <person name="Krizsan K."/>
            <person name="Kiss B."/>
            <person name="Hess J."/>
            <person name="Varga T."/>
            <person name="Slot J."/>
            <person name="Riley R."/>
            <person name="Boka B."/>
            <person name="Rigling D."/>
            <person name="Barry K."/>
            <person name="Lee J."/>
            <person name="Mihaltcheva S."/>
            <person name="LaButti K."/>
            <person name="Lipzen A."/>
            <person name="Waldron R."/>
            <person name="Moloney N.M."/>
            <person name="Sperisen C."/>
            <person name="Kredics L."/>
            <person name="Vagvoelgyi C."/>
            <person name="Patrignani A."/>
            <person name="Fitzpatrick D."/>
            <person name="Nagy I."/>
            <person name="Doyle S."/>
            <person name="Anderson J.B."/>
            <person name="Grigoriev I.V."/>
            <person name="Gueldener U."/>
            <person name="Muensterkoetter M."/>
            <person name="Nagy L.G."/>
        </authorList>
    </citation>
    <scope>NUCLEOTIDE SEQUENCE [LARGE SCALE GENOMIC DNA]</scope>
    <source>
        <strain evidence="3">Ar21-2</strain>
    </source>
</reference>
<gene>
    <name evidence="2" type="ORF">ARMGADRAFT_1093478</name>
</gene>
<feature type="compositionally biased region" description="Polar residues" evidence="1">
    <location>
        <begin position="207"/>
        <end position="238"/>
    </location>
</feature>
<dbReference type="EMBL" id="KZ293829">
    <property type="protein sequence ID" value="PBK79086.1"/>
    <property type="molecule type" value="Genomic_DNA"/>
</dbReference>
<proteinExistence type="predicted"/>
<dbReference type="OrthoDB" id="3123182at2759"/>
<feature type="region of interest" description="Disordered" evidence="1">
    <location>
        <begin position="1"/>
        <end position="24"/>
    </location>
</feature>
<name>A0A2H3CUW2_ARMGA</name>
<organism evidence="2 3">
    <name type="scientific">Armillaria gallica</name>
    <name type="common">Bulbous honey fungus</name>
    <name type="synonym">Armillaria bulbosa</name>
    <dbReference type="NCBI Taxonomy" id="47427"/>
    <lineage>
        <taxon>Eukaryota</taxon>
        <taxon>Fungi</taxon>
        <taxon>Dikarya</taxon>
        <taxon>Basidiomycota</taxon>
        <taxon>Agaricomycotina</taxon>
        <taxon>Agaricomycetes</taxon>
        <taxon>Agaricomycetidae</taxon>
        <taxon>Agaricales</taxon>
        <taxon>Marasmiineae</taxon>
        <taxon>Physalacriaceae</taxon>
        <taxon>Armillaria</taxon>
    </lineage>
</organism>
<evidence type="ECO:0000256" key="1">
    <source>
        <dbReference type="SAM" id="MobiDB-lite"/>
    </source>
</evidence>
<dbReference type="InParanoid" id="A0A2H3CUW2"/>
<keyword evidence="3" id="KW-1185">Reference proteome</keyword>
<feature type="compositionally biased region" description="Polar residues" evidence="1">
    <location>
        <begin position="175"/>
        <end position="188"/>
    </location>
</feature>
<sequence length="385" mass="42673">MSSHSSHHRPTSTHPYPYQIEEPRQSTSTLASSVVLKKMFLGRWKSTFKKETMEALPEQVAKDPPAIPPIQHDPLLPLMQQTWQDTSYDSAWVNMAQQGPQFQTNLPAAVLGFHQPAPCSGSMSFGITSTFHTPPFSPEDATLTNQGRLTRTTPPSCAGMSPYRLPDDLPLPQGESHQTSSRSKQRAQPRQGLLHLDPQGEPDRQGKISTGQGQTGTRSPVQPSESGTNWQKSKSLMQSLKEEPLPLLSASQEAAPQGTSSMETHGGVTSPPPPPPCQPMPLTLGRALYLLSTGRLTTTPEILYRALIIDLFNYFTQELTEDPDWAETPAGMDYTHYGYSYILKEEARHFTCVTWNMIHLNQNIEVPAPTNNHCQTFHQLQAPLS</sequence>
<evidence type="ECO:0000313" key="3">
    <source>
        <dbReference type="Proteomes" id="UP000217790"/>
    </source>
</evidence>
<feature type="region of interest" description="Disordered" evidence="1">
    <location>
        <begin position="136"/>
        <end position="238"/>
    </location>
</feature>
<feature type="compositionally biased region" description="Polar residues" evidence="1">
    <location>
        <begin position="142"/>
        <end position="155"/>
    </location>
</feature>
<dbReference type="AlphaFoldDB" id="A0A2H3CUW2"/>